<dbReference type="VEuPathDB" id="FungiDB:LEMA_uP084470.1"/>
<sequence length="33" mass="3498">MISYQPSDPNSTPTGAALRELVFGIGLGRAKLH</sequence>
<proteinExistence type="predicted"/>
<name>E5A6G3_LEPMJ</name>
<dbReference type="EMBL" id="FP929135">
    <property type="protein sequence ID" value="CBX99208.1"/>
    <property type="molecule type" value="Genomic_DNA"/>
</dbReference>
<dbReference type="InParanoid" id="E5A6G3"/>
<gene>
    <name evidence="1" type="ORF">LEMA_uP084470.1</name>
</gene>
<dbReference type="AlphaFoldDB" id="E5A6G3"/>
<organism evidence="1 2">
    <name type="scientific">Leptosphaeria maculans (strain JN3 / isolate v23.1.3 / race Av1-4-5-6-7-8)</name>
    <name type="common">Blackleg fungus</name>
    <name type="synonym">Phoma lingam</name>
    <dbReference type="NCBI Taxonomy" id="985895"/>
    <lineage>
        <taxon>Eukaryota</taxon>
        <taxon>Fungi</taxon>
        <taxon>Dikarya</taxon>
        <taxon>Ascomycota</taxon>
        <taxon>Pezizomycotina</taxon>
        <taxon>Dothideomycetes</taxon>
        <taxon>Pleosporomycetidae</taxon>
        <taxon>Pleosporales</taxon>
        <taxon>Pleosporineae</taxon>
        <taxon>Leptosphaeriaceae</taxon>
        <taxon>Plenodomus</taxon>
        <taxon>Plenodomus lingam/Leptosphaeria maculans species complex</taxon>
    </lineage>
</organism>
<evidence type="ECO:0000313" key="2">
    <source>
        <dbReference type="Proteomes" id="UP000002668"/>
    </source>
</evidence>
<dbReference type="Proteomes" id="UP000002668">
    <property type="component" value="Genome"/>
</dbReference>
<dbReference type="HOGENOM" id="CLU_3384931_0_0_1"/>
<accession>E5A6G3</accession>
<evidence type="ECO:0000313" key="1">
    <source>
        <dbReference type="EMBL" id="CBX99208.1"/>
    </source>
</evidence>
<reference evidence="2" key="1">
    <citation type="journal article" date="2011" name="Nat. Commun.">
        <title>Effector diversification within compartments of the Leptosphaeria maculans genome affected by Repeat-Induced Point mutations.</title>
        <authorList>
            <person name="Rouxel T."/>
            <person name="Grandaubert J."/>
            <person name="Hane J.K."/>
            <person name="Hoede C."/>
            <person name="van de Wouw A.P."/>
            <person name="Couloux A."/>
            <person name="Dominguez V."/>
            <person name="Anthouard V."/>
            <person name="Bally P."/>
            <person name="Bourras S."/>
            <person name="Cozijnsen A.J."/>
            <person name="Ciuffetti L.M."/>
            <person name="Degrave A."/>
            <person name="Dilmaghani A."/>
            <person name="Duret L."/>
            <person name="Fudal I."/>
            <person name="Goodwin S.B."/>
            <person name="Gout L."/>
            <person name="Glaser N."/>
            <person name="Linglin J."/>
            <person name="Kema G.H.J."/>
            <person name="Lapalu N."/>
            <person name="Lawrence C.B."/>
            <person name="May K."/>
            <person name="Meyer M."/>
            <person name="Ollivier B."/>
            <person name="Poulain J."/>
            <person name="Schoch C.L."/>
            <person name="Simon A."/>
            <person name="Spatafora J.W."/>
            <person name="Stachowiak A."/>
            <person name="Turgeon B.G."/>
            <person name="Tyler B.M."/>
            <person name="Vincent D."/>
            <person name="Weissenbach J."/>
            <person name="Amselem J."/>
            <person name="Quesneville H."/>
            <person name="Oliver R.P."/>
            <person name="Wincker P."/>
            <person name="Balesdent M.-H."/>
            <person name="Howlett B.J."/>
        </authorList>
    </citation>
    <scope>NUCLEOTIDE SEQUENCE [LARGE SCALE GENOMIC DNA]</scope>
    <source>
        <strain evidence="2">JN3 / isolate v23.1.3 / race Av1-4-5-6-7-8</strain>
    </source>
</reference>
<keyword evidence="2" id="KW-1185">Reference proteome</keyword>
<protein>
    <submittedName>
        <fullName evidence="1">Uncharacterized protein</fullName>
    </submittedName>
</protein>